<reference evidence="2" key="1">
    <citation type="submission" date="2019-08" db="EMBL/GenBank/DDBJ databases">
        <title>The genome of the North American firefly Photinus pyralis.</title>
        <authorList>
            <consortium name="Photinus pyralis genome working group"/>
            <person name="Fallon T.R."/>
            <person name="Sander Lower S.E."/>
            <person name="Weng J.-K."/>
        </authorList>
    </citation>
    <scope>NUCLEOTIDE SEQUENCE</scope>
    <source>
        <strain evidence="2">TRF0915ILg1</strain>
        <tissue evidence="2">Whole body</tissue>
    </source>
</reference>
<comment type="caution">
    <text evidence="2">The sequence shown here is derived from an EMBL/GenBank/DDBJ whole genome shotgun (WGS) entry which is preliminary data.</text>
</comment>
<dbReference type="EMBL" id="VTPC01090026">
    <property type="protein sequence ID" value="KAF2885158.1"/>
    <property type="molecule type" value="Genomic_DNA"/>
</dbReference>
<keyword evidence="3" id="KW-1185">Reference proteome</keyword>
<name>A0A8K0CD94_IGNLU</name>
<sequence length="116" mass="13490">MKLSFLILLTYLSLAEPNEASLDKCKCFKGYKAIMEKEGPVCVGLMNNFKVKCNMPEPPRCECSGSVIGIQTDREGKWCLMKNSPKRECENRKEWRDFYEKNPGHFLTKAYKKRKN</sequence>
<evidence type="ECO:0000313" key="3">
    <source>
        <dbReference type="Proteomes" id="UP000801492"/>
    </source>
</evidence>
<keyword evidence="1" id="KW-0732">Signal</keyword>
<evidence type="ECO:0000313" key="2">
    <source>
        <dbReference type="EMBL" id="KAF2885158.1"/>
    </source>
</evidence>
<gene>
    <name evidence="2" type="ORF">ILUMI_21003</name>
</gene>
<protein>
    <submittedName>
        <fullName evidence="2">Uncharacterized protein</fullName>
    </submittedName>
</protein>
<feature type="signal peptide" evidence="1">
    <location>
        <begin position="1"/>
        <end position="15"/>
    </location>
</feature>
<dbReference type="AlphaFoldDB" id="A0A8K0CD94"/>
<dbReference type="Proteomes" id="UP000801492">
    <property type="component" value="Unassembled WGS sequence"/>
</dbReference>
<accession>A0A8K0CD94</accession>
<organism evidence="2 3">
    <name type="scientific">Ignelater luminosus</name>
    <name type="common">Cucubano</name>
    <name type="synonym">Pyrophorus luminosus</name>
    <dbReference type="NCBI Taxonomy" id="2038154"/>
    <lineage>
        <taxon>Eukaryota</taxon>
        <taxon>Metazoa</taxon>
        <taxon>Ecdysozoa</taxon>
        <taxon>Arthropoda</taxon>
        <taxon>Hexapoda</taxon>
        <taxon>Insecta</taxon>
        <taxon>Pterygota</taxon>
        <taxon>Neoptera</taxon>
        <taxon>Endopterygota</taxon>
        <taxon>Coleoptera</taxon>
        <taxon>Polyphaga</taxon>
        <taxon>Elateriformia</taxon>
        <taxon>Elateroidea</taxon>
        <taxon>Elateridae</taxon>
        <taxon>Agrypninae</taxon>
        <taxon>Pyrophorini</taxon>
        <taxon>Ignelater</taxon>
    </lineage>
</organism>
<dbReference type="OrthoDB" id="6663142at2759"/>
<evidence type="ECO:0000256" key="1">
    <source>
        <dbReference type="SAM" id="SignalP"/>
    </source>
</evidence>
<proteinExistence type="predicted"/>
<feature type="chain" id="PRO_5035459619" evidence="1">
    <location>
        <begin position="16"/>
        <end position="116"/>
    </location>
</feature>